<sequence>MFLDMKEMSHDSTVGTEPLKFSTTFKSCESTSKFRVFLYRLDKPNRVYACTCFPYANTFNLYNLRKRKVNTNNVYWPEFFKDAFIERSYDEMTIVLQDFFYDAKMIFKKGNKKVQLVFHKVNKKQLSFETFAVVNELKVRLFL</sequence>
<dbReference type="Proteomes" id="UP000887540">
    <property type="component" value="Unplaced"/>
</dbReference>
<proteinExistence type="predicted"/>
<organism evidence="1 2">
    <name type="scientific">Acrobeloides nanus</name>
    <dbReference type="NCBI Taxonomy" id="290746"/>
    <lineage>
        <taxon>Eukaryota</taxon>
        <taxon>Metazoa</taxon>
        <taxon>Ecdysozoa</taxon>
        <taxon>Nematoda</taxon>
        <taxon>Chromadorea</taxon>
        <taxon>Rhabditida</taxon>
        <taxon>Tylenchina</taxon>
        <taxon>Cephalobomorpha</taxon>
        <taxon>Cephaloboidea</taxon>
        <taxon>Cephalobidae</taxon>
        <taxon>Acrobeloides</taxon>
    </lineage>
</organism>
<name>A0A914DVS1_9BILA</name>
<keyword evidence="1" id="KW-1185">Reference proteome</keyword>
<dbReference type="WBParaSite" id="ACRNAN_scaffold4140.g13291.t1">
    <property type="protein sequence ID" value="ACRNAN_scaffold4140.g13291.t1"/>
    <property type="gene ID" value="ACRNAN_scaffold4140.g13291"/>
</dbReference>
<evidence type="ECO:0000313" key="2">
    <source>
        <dbReference type="WBParaSite" id="ACRNAN_scaffold4140.g13291.t1"/>
    </source>
</evidence>
<accession>A0A914DVS1</accession>
<reference evidence="2" key="1">
    <citation type="submission" date="2022-11" db="UniProtKB">
        <authorList>
            <consortium name="WormBaseParasite"/>
        </authorList>
    </citation>
    <scope>IDENTIFICATION</scope>
</reference>
<dbReference type="AlphaFoldDB" id="A0A914DVS1"/>
<evidence type="ECO:0000313" key="1">
    <source>
        <dbReference type="Proteomes" id="UP000887540"/>
    </source>
</evidence>
<protein>
    <submittedName>
        <fullName evidence="2">C2 domain-containing protein</fullName>
    </submittedName>
</protein>